<proteinExistence type="predicted"/>
<accession>A0A4Z0A296</accession>
<dbReference type="EMBL" id="SFCI01000243">
    <property type="protein sequence ID" value="TFY81166.1"/>
    <property type="molecule type" value="Genomic_DNA"/>
</dbReference>
<organism evidence="2 3">
    <name type="scientific">Hericium alpestre</name>
    <dbReference type="NCBI Taxonomy" id="135208"/>
    <lineage>
        <taxon>Eukaryota</taxon>
        <taxon>Fungi</taxon>
        <taxon>Dikarya</taxon>
        <taxon>Basidiomycota</taxon>
        <taxon>Agaricomycotina</taxon>
        <taxon>Agaricomycetes</taxon>
        <taxon>Russulales</taxon>
        <taxon>Hericiaceae</taxon>
        <taxon>Hericium</taxon>
    </lineage>
</organism>
<sequence length="101" mass="11070">DNGFGEKGQGADAPATHPKRRREDENRRSIAEYPDPGDGDMANAIPTWTQPVPPGGNWDDVVLPVVARKKGLDEYYTKADGSPKPRKKRESIAPAPGTFWV</sequence>
<dbReference type="AlphaFoldDB" id="A0A4Z0A296"/>
<feature type="compositionally biased region" description="Basic and acidic residues" evidence="1">
    <location>
        <begin position="21"/>
        <end position="30"/>
    </location>
</feature>
<feature type="region of interest" description="Disordered" evidence="1">
    <location>
        <begin position="77"/>
        <end position="101"/>
    </location>
</feature>
<reference evidence="2 3" key="1">
    <citation type="submission" date="2019-02" db="EMBL/GenBank/DDBJ databases">
        <title>Genome sequencing of the rare red list fungi Hericium alpestre (H. flagellum).</title>
        <authorList>
            <person name="Buettner E."/>
            <person name="Kellner H."/>
        </authorList>
    </citation>
    <scope>NUCLEOTIDE SEQUENCE [LARGE SCALE GENOMIC DNA]</scope>
    <source>
        <strain evidence="2 3">DSM 108284</strain>
    </source>
</reference>
<dbReference type="OrthoDB" id="3363891at2759"/>
<evidence type="ECO:0000256" key="1">
    <source>
        <dbReference type="SAM" id="MobiDB-lite"/>
    </source>
</evidence>
<keyword evidence="3" id="KW-1185">Reference proteome</keyword>
<protein>
    <submittedName>
        <fullName evidence="2">Uncharacterized protein</fullName>
    </submittedName>
</protein>
<dbReference type="Proteomes" id="UP000298061">
    <property type="component" value="Unassembled WGS sequence"/>
</dbReference>
<dbReference type="STRING" id="135208.A0A4Z0A296"/>
<name>A0A4Z0A296_9AGAM</name>
<evidence type="ECO:0000313" key="3">
    <source>
        <dbReference type="Proteomes" id="UP000298061"/>
    </source>
</evidence>
<evidence type="ECO:0000313" key="2">
    <source>
        <dbReference type="EMBL" id="TFY81166.1"/>
    </source>
</evidence>
<feature type="region of interest" description="Disordered" evidence="1">
    <location>
        <begin position="1"/>
        <end position="59"/>
    </location>
</feature>
<comment type="caution">
    <text evidence="2">The sequence shown here is derived from an EMBL/GenBank/DDBJ whole genome shotgun (WGS) entry which is preliminary data.</text>
</comment>
<feature type="non-terminal residue" evidence="2">
    <location>
        <position position="1"/>
    </location>
</feature>
<gene>
    <name evidence="2" type="ORF">EWM64_g2844</name>
</gene>